<evidence type="ECO:0000313" key="1">
    <source>
        <dbReference type="EMBL" id="CAB0043104.1"/>
    </source>
</evidence>
<organism evidence="1 2">
    <name type="scientific">Trichogramma brassicae</name>
    <dbReference type="NCBI Taxonomy" id="86971"/>
    <lineage>
        <taxon>Eukaryota</taxon>
        <taxon>Metazoa</taxon>
        <taxon>Ecdysozoa</taxon>
        <taxon>Arthropoda</taxon>
        <taxon>Hexapoda</taxon>
        <taxon>Insecta</taxon>
        <taxon>Pterygota</taxon>
        <taxon>Neoptera</taxon>
        <taxon>Endopterygota</taxon>
        <taxon>Hymenoptera</taxon>
        <taxon>Apocrita</taxon>
        <taxon>Proctotrupomorpha</taxon>
        <taxon>Chalcidoidea</taxon>
        <taxon>Trichogrammatidae</taxon>
        <taxon>Trichogramma</taxon>
    </lineage>
</organism>
<accession>A0A6H5IZL5</accession>
<proteinExistence type="predicted"/>
<keyword evidence="2" id="KW-1185">Reference proteome</keyword>
<dbReference type="AlphaFoldDB" id="A0A6H5IZL5"/>
<reference evidence="1 2" key="1">
    <citation type="submission" date="2020-02" db="EMBL/GenBank/DDBJ databases">
        <authorList>
            <person name="Ferguson B K."/>
        </authorList>
    </citation>
    <scope>NUCLEOTIDE SEQUENCE [LARGE SCALE GENOMIC DNA]</scope>
</reference>
<dbReference type="EMBL" id="CADCXV010001271">
    <property type="protein sequence ID" value="CAB0043104.1"/>
    <property type="molecule type" value="Genomic_DNA"/>
</dbReference>
<name>A0A6H5IZL5_9HYME</name>
<dbReference type="Proteomes" id="UP000479190">
    <property type="component" value="Unassembled WGS sequence"/>
</dbReference>
<sequence length="62" mass="7042">MERQHRGVSEELPSGCVDALSELAAVRDETICREEFADARRRLHRAIKARQTPLLEAALRRG</sequence>
<protein>
    <submittedName>
        <fullName evidence="1">Uncharacterized protein</fullName>
    </submittedName>
</protein>
<evidence type="ECO:0000313" key="2">
    <source>
        <dbReference type="Proteomes" id="UP000479190"/>
    </source>
</evidence>
<gene>
    <name evidence="1" type="ORF">TBRA_LOCUS14692</name>
</gene>